<accession>A0A9P6HMY9</accession>
<dbReference type="GO" id="GO:0007166">
    <property type="term" value="P:cell surface receptor signaling pathway"/>
    <property type="evidence" value="ECO:0007669"/>
    <property type="project" value="InterPro"/>
</dbReference>
<dbReference type="Gene3D" id="3.40.50.300">
    <property type="entry name" value="P-loop containing nucleotide triphosphate hydrolases"/>
    <property type="match status" value="1"/>
</dbReference>
<dbReference type="EMBL" id="WIUZ02000003">
    <property type="protein sequence ID" value="KAF9789815.1"/>
    <property type="molecule type" value="Genomic_DNA"/>
</dbReference>
<keyword evidence="3" id="KW-1185">Reference proteome</keyword>
<dbReference type="InterPro" id="IPR036537">
    <property type="entry name" value="Adaptor_Cbl_N_dom_sf"/>
</dbReference>
<proteinExistence type="predicted"/>
<dbReference type="Gene3D" id="1.20.930.20">
    <property type="entry name" value="Adaptor protein Cbl, N-terminal domain"/>
    <property type="match status" value="1"/>
</dbReference>
<evidence type="ECO:0000256" key="1">
    <source>
        <dbReference type="SAM" id="MobiDB-lite"/>
    </source>
</evidence>
<feature type="region of interest" description="Disordered" evidence="1">
    <location>
        <begin position="1"/>
        <end position="25"/>
    </location>
</feature>
<dbReference type="InterPro" id="IPR059179">
    <property type="entry name" value="MLKL-like_MCAfunc"/>
</dbReference>
<sequence>MAPTSQRKRGREDGRSTLDSDIQDPNHAMATCGISTAQGAFGSAGALLTTIRDSMADEEDCVDLGRTCADVCKALDRGLGGKRPEKLSQAMIEAIEQLTTTLATIREEIVKRSKRNVGSRLFRSKGGEDAISGWKQDLSRILQVFHMELSMNNHTILVDLHSRILVGQETAGSGNRSTRARLVVAGTGNPGSYDGMFHSVPVGEFPPPPPRACFGRGGLIDEVVGFAQILEPIALIGAGGVGKTSIALTVLHDDRVKKRFGGNRRFIRCDQFPAWRSGPHFLARLSKVIGAGIENPEDMASLRPTLSSQQMIIVLDNAESILDPQGPNHEEIYAMVDELCRFETICLCITSRITTVPRHCKRPQIPTLPIEAACDIFYGICGDGRRSRIIDNLLQRLDFHALSITLLATTASDNMWDYDRVADDGRTPRTGASDGSKREPGSNDRIVAHFPYLPWENLDRLFPTIPDRRNIFDKFCILSLTYRSNGFITMLAPLRDYLRPRDPISSPFFCSTKDHYFNRLPINFDPDEPGFEEARWIKSEDVNIEHLLDVLTSIYADTHPDAWDACVHFMRHLYWHKPRQTVLKSKIKSLPDSHPSKARCLFQVSRLFESVGNRAEQKRLLAQEKVIHHFMTALRIASAFDWHDELFSIHEAIARQFRDEGIEARRCECAHRTSQIAHG</sequence>
<gene>
    <name evidence="2" type="ORF">BJ322DRAFT_1178833</name>
</gene>
<dbReference type="AlphaFoldDB" id="A0A9P6HMY9"/>
<dbReference type="OrthoDB" id="1534087at2759"/>
<evidence type="ECO:0000313" key="2">
    <source>
        <dbReference type="EMBL" id="KAF9789815.1"/>
    </source>
</evidence>
<dbReference type="SUPFAM" id="SSF52540">
    <property type="entry name" value="P-loop containing nucleoside triphosphate hydrolases"/>
    <property type="match status" value="1"/>
</dbReference>
<reference evidence="2" key="1">
    <citation type="journal article" date="2020" name="Nat. Commun.">
        <title>Large-scale genome sequencing of mycorrhizal fungi provides insights into the early evolution of symbiotic traits.</title>
        <authorList>
            <person name="Miyauchi S."/>
            <person name="Kiss E."/>
            <person name="Kuo A."/>
            <person name="Drula E."/>
            <person name="Kohler A."/>
            <person name="Sanchez-Garcia M."/>
            <person name="Morin E."/>
            <person name="Andreopoulos B."/>
            <person name="Barry K.W."/>
            <person name="Bonito G."/>
            <person name="Buee M."/>
            <person name="Carver A."/>
            <person name="Chen C."/>
            <person name="Cichocki N."/>
            <person name="Clum A."/>
            <person name="Culley D."/>
            <person name="Crous P.W."/>
            <person name="Fauchery L."/>
            <person name="Girlanda M."/>
            <person name="Hayes R.D."/>
            <person name="Keri Z."/>
            <person name="LaButti K."/>
            <person name="Lipzen A."/>
            <person name="Lombard V."/>
            <person name="Magnuson J."/>
            <person name="Maillard F."/>
            <person name="Murat C."/>
            <person name="Nolan M."/>
            <person name="Ohm R.A."/>
            <person name="Pangilinan J."/>
            <person name="Pereira M.F."/>
            <person name="Perotto S."/>
            <person name="Peter M."/>
            <person name="Pfister S."/>
            <person name="Riley R."/>
            <person name="Sitrit Y."/>
            <person name="Stielow J.B."/>
            <person name="Szollosi G."/>
            <person name="Zifcakova L."/>
            <person name="Stursova M."/>
            <person name="Spatafora J.W."/>
            <person name="Tedersoo L."/>
            <person name="Vaario L.M."/>
            <person name="Yamada A."/>
            <person name="Yan M."/>
            <person name="Wang P."/>
            <person name="Xu J."/>
            <person name="Bruns T."/>
            <person name="Baldrian P."/>
            <person name="Vilgalys R."/>
            <person name="Dunand C."/>
            <person name="Henrissat B."/>
            <person name="Grigoriev I.V."/>
            <person name="Hibbett D."/>
            <person name="Nagy L.G."/>
            <person name="Martin F.M."/>
        </authorList>
    </citation>
    <scope>NUCLEOTIDE SEQUENCE</scope>
    <source>
        <strain evidence="2">UH-Tt-Lm1</strain>
    </source>
</reference>
<organism evidence="2 3">
    <name type="scientific">Thelephora terrestris</name>
    <dbReference type="NCBI Taxonomy" id="56493"/>
    <lineage>
        <taxon>Eukaryota</taxon>
        <taxon>Fungi</taxon>
        <taxon>Dikarya</taxon>
        <taxon>Basidiomycota</taxon>
        <taxon>Agaricomycotina</taxon>
        <taxon>Agaricomycetes</taxon>
        <taxon>Thelephorales</taxon>
        <taxon>Thelephoraceae</taxon>
        <taxon>Thelephora</taxon>
    </lineage>
</organism>
<evidence type="ECO:0000313" key="3">
    <source>
        <dbReference type="Proteomes" id="UP000736335"/>
    </source>
</evidence>
<comment type="caution">
    <text evidence="2">The sequence shown here is derived from an EMBL/GenBank/DDBJ whole genome shotgun (WGS) entry which is preliminary data.</text>
</comment>
<protein>
    <submittedName>
        <fullName evidence="2">Uncharacterized protein</fullName>
    </submittedName>
</protein>
<name>A0A9P6HMY9_9AGAM</name>
<dbReference type="InterPro" id="IPR027417">
    <property type="entry name" value="P-loop_NTPase"/>
</dbReference>
<reference evidence="2" key="2">
    <citation type="submission" date="2020-11" db="EMBL/GenBank/DDBJ databases">
        <authorList>
            <consortium name="DOE Joint Genome Institute"/>
            <person name="Kuo A."/>
            <person name="Miyauchi S."/>
            <person name="Kiss E."/>
            <person name="Drula E."/>
            <person name="Kohler A."/>
            <person name="Sanchez-Garcia M."/>
            <person name="Andreopoulos B."/>
            <person name="Barry K.W."/>
            <person name="Bonito G."/>
            <person name="Buee M."/>
            <person name="Carver A."/>
            <person name="Chen C."/>
            <person name="Cichocki N."/>
            <person name="Clum A."/>
            <person name="Culley D."/>
            <person name="Crous P.W."/>
            <person name="Fauchery L."/>
            <person name="Girlanda M."/>
            <person name="Hayes R."/>
            <person name="Keri Z."/>
            <person name="Labutti K."/>
            <person name="Lipzen A."/>
            <person name="Lombard V."/>
            <person name="Magnuson J."/>
            <person name="Maillard F."/>
            <person name="Morin E."/>
            <person name="Murat C."/>
            <person name="Nolan M."/>
            <person name="Ohm R."/>
            <person name="Pangilinan J."/>
            <person name="Pereira M."/>
            <person name="Perotto S."/>
            <person name="Peter M."/>
            <person name="Riley R."/>
            <person name="Sitrit Y."/>
            <person name="Stielow B."/>
            <person name="Szollosi G."/>
            <person name="Zifcakova L."/>
            <person name="Stursova M."/>
            <person name="Spatafora J.W."/>
            <person name="Tedersoo L."/>
            <person name="Vaario L.-M."/>
            <person name="Yamada A."/>
            <person name="Yan M."/>
            <person name="Wang P."/>
            <person name="Xu J."/>
            <person name="Bruns T."/>
            <person name="Baldrian P."/>
            <person name="Vilgalys R."/>
            <person name="Henrissat B."/>
            <person name="Grigoriev I.V."/>
            <person name="Hibbett D."/>
            <person name="Nagy L.G."/>
            <person name="Martin F.M."/>
        </authorList>
    </citation>
    <scope>NUCLEOTIDE SEQUENCE</scope>
    <source>
        <strain evidence="2">UH-Tt-Lm1</strain>
    </source>
</reference>
<dbReference type="CDD" id="cd21037">
    <property type="entry name" value="MLKL_NTD"/>
    <property type="match status" value="1"/>
</dbReference>
<dbReference type="Proteomes" id="UP000736335">
    <property type="component" value="Unassembled WGS sequence"/>
</dbReference>